<dbReference type="PANTHER" id="PTHR35936">
    <property type="entry name" value="MEMBRANE-BOUND LYTIC MUREIN TRANSGLYCOSYLASE F"/>
    <property type="match status" value="1"/>
</dbReference>
<accession>A0A244CNV0</accession>
<name>A0A244CNV0_PSEDV</name>
<comment type="similarity">
    <text evidence="1">Belongs to the bacterial solute-binding protein 3 family.</text>
</comment>
<dbReference type="PANTHER" id="PTHR35936:SF19">
    <property type="entry name" value="AMINO-ACID-BINDING PROTEIN YXEM-RELATED"/>
    <property type="match status" value="1"/>
</dbReference>
<dbReference type="RefSeq" id="WP_086744713.1">
    <property type="nucleotide sequence ID" value="NZ_MWPV01000004.1"/>
</dbReference>
<dbReference type="Gene3D" id="3.40.190.10">
    <property type="entry name" value="Periplasmic binding protein-like II"/>
    <property type="match status" value="2"/>
</dbReference>
<dbReference type="OrthoDB" id="8255022at2"/>
<protein>
    <submittedName>
        <fullName evidence="2">Uncharacterized protein</fullName>
    </submittedName>
</protein>
<keyword evidence="3" id="KW-1185">Reference proteome</keyword>
<gene>
    <name evidence="2" type="ORF">B1199_13890</name>
</gene>
<dbReference type="AlphaFoldDB" id="A0A244CNV0"/>
<sequence>MLFCSINSNANDAPIKHHYQFASIEYLFEQEVGRLVLPQIYLTLGITVDISPLPGNRAQYVVNSGEFDGEIMRIWSYGEENPDTVRVPTPYYYLETMAFVRSDSLIKVNSVSDLASLRIGRVRGVKHTNNITEGLTDIYDVHSTQLMFELLEQDRIDVALTNTLDGNVIIQSYPFTNIKAMEKPLATLPLYHYLHKKNLPLVSLLDEKIHELSASGELKSMITQAENYVIKQYMNTNKH</sequence>
<proteinExistence type="inferred from homology"/>
<dbReference type="Proteomes" id="UP000194841">
    <property type="component" value="Unassembled WGS sequence"/>
</dbReference>
<evidence type="ECO:0000313" key="2">
    <source>
        <dbReference type="EMBL" id="OUL57255.1"/>
    </source>
</evidence>
<comment type="caution">
    <text evidence="2">The sequence shown here is derived from an EMBL/GenBank/DDBJ whole genome shotgun (WGS) entry which is preliminary data.</text>
</comment>
<evidence type="ECO:0000313" key="3">
    <source>
        <dbReference type="Proteomes" id="UP000194841"/>
    </source>
</evidence>
<reference evidence="2 3" key="1">
    <citation type="submission" date="2017-02" db="EMBL/GenBank/DDBJ databases">
        <title>Pseudoalteromonas ulvae TC14 Genome.</title>
        <authorList>
            <person name="Molmeret M."/>
        </authorList>
    </citation>
    <scope>NUCLEOTIDE SEQUENCE [LARGE SCALE GENOMIC DNA]</scope>
    <source>
        <strain evidence="2">TC14</strain>
    </source>
</reference>
<dbReference type="SUPFAM" id="SSF53850">
    <property type="entry name" value="Periplasmic binding protein-like II"/>
    <property type="match status" value="1"/>
</dbReference>
<evidence type="ECO:0000256" key="1">
    <source>
        <dbReference type="ARBA" id="ARBA00010333"/>
    </source>
</evidence>
<organism evidence="2 3">
    <name type="scientific">Pseudoalteromonas ulvae</name>
    <dbReference type="NCBI Taxonomy" id="107327"/>
    <lineage>
        <taxon>Bacteria</taxon>
        <taxon>Pseudomonadati</taxon>
        <taxon>Pseudomonadota</taxon>
        <taxon>Gammaproteobacteria</taxon>
        <taxon>Alteromonadales</taxon>
        <taxon>Pseudoalteromonadaceae</taxon>
        <taxon>Pseudoalteromonas</taxon>
    </lineage>
</organism>
<dbReference type="EMBL" id="MWPV01000004">
    <property type="protein sequence ID" value="OUL57255.1"/>
    <property type="molecule type" value="Genomic_DNA"/>
</dbReference>